<dbReference type="Proteomes" id="UP000054558">
    <property type="component" value="Unassembled WGS sequence"/>
</dbReference>
<accession>A0A1Y1IMM5</accession>
<keyword evidence="2" id="KW-1185">Reference proteome</keyword>
<evidence type="ECO:0000313" key="1">
    <source>
        <dbReference type="EMBL" id="GAQ89847.1"/>
    </source>
</evidence>
<gene>
    <name evidence="1" type="ORF">KFL_005690020</name>
</gene>
<protein>
    <submittedName>
        <fullName evidence="1">Uncharacterized protein</fullName>
    </submittedName>
</protein>
<organism evidence="1 2">
    <name type="scientific">Klebsormidium nitens</name>
    <name type="common">Green alga</name>
    <name type="synonym">Ulothrix nitens</name>
    <dbReference type="NCBI Taxonomy" id="105231"/>
    <lineage>
        <taxon>Eukaryota</taxon>
        <taxon>Viridiplantae</taxon>
        <taxon>Streptophyta</taxon>
        <taxon>Klebsormidiophyceae</taxon>
        <taxon>Klebsormidiales</taxon>
        <taxon>Klebsormidiaceae</taxon>
        <taxon>Klebsormidium</taxon>
    </lineage>
</organism>
<proteinExistence type="predicted"/>
<reference evidence="1 2" key="1">
    <citation type="journal article" date="2014" name="Nat. Commun.">
        <title>Klebsormidium flaccidum genome reveals primary factors for plant terrestrial adaptation.</title>
        <authorList>
            <person name="Hori K."/>
            <person name="Maruyama F."/>
            <person name="Fujisawa T."/>
            <person name="Togashi T."/>
            <person name="Yamamoto N."/>
            <person name="Seo M."/>
            <person name="Sato S."/>
            <person name="Yamada T."/>
            <person name="Mori H."/>
            <person name="Tajima N."/>
            <person name="Moriyama T."/>
            <person name="Ikeuchi M."/>
            <person name="Watanabe M."/>
            <person name="Wada H."/>
            <person name="Kobayashi K."/>
            <person name="Saito M."/>
            <person name="Masuda T."/>
            <person name="Sasaki-Sekimoto Y."/>
            <person name="Mashiguchi K."/>
            <person name="Awai K."/>
            <person name="Shimojima M."/>
            <person name="Masuda S."/>
            <person name="Iwai M."/>
            <person name="Nobusawa T."/>
            <person name="Narise T."/>
            <person name="Kondo S."/>
            <person name="Saito H."/>
            <person name="Sato R."/>
            <person name="Murakawa M."/>
            <person name="Ihara Y."/>
            <person name="Oshima-Yamada Y."/>
            <person name="Ohtaka K."/>
            <person name="Satoh M."/>
            <person name="Sonobe K."/>
            <person name="Ishii M."/>
            <person name="Ohtani R."/>
            <person name="Kanamori-Sato M."/>
            <person name="Honoki R."/>
            <person name="Miyazaki D."/>
            <person name="Mochizuki H."/>
            <person name="Umetsu J."/>
            <person name="Higashi K."/>
            <person name="Shibata D."/>
            <person name="Kamiya Y."/>
            <person name="Sato N."/>
            <person name="Nakamura Y."/>
            <person name="Tabata S."/>
            <person name="Ida S."/>
            <person name="Kurokawa K."/>
            <person name="Ohta H."/>
        </authorList>
    </citation>
    <scope>NUCLEOTIDE SEQUENCE [LARGE SCALE GENOMIC DNA]</scope>
    <source>
        <strain evidence="1 2">NIES-2285</strain>
    </source>
</reference>
<name>A0A1Y1IMM5_KLENI</name>
<evidence type="ECO:0000313" key="2">
    <source>
        <dbReference type="Proteomes" id="UP000054558"/>
    </source>
</evidence>
<dbReference type="EMBL" id="DF237518">
    <property type="protein sequence ID" value="GAQ89847.1"/>
    <property type="molecule type" value="Genomic_DNA"/>
</dbReference>
<sequence length="169" mass="18372">MSPFEIIYGRQPVLPAERLLAARFRISQPSTPEGEERAEHDFDTSVQGIGEIRRVNILLRQAHQANMRATAAANRDIMQNRLLDLWSAAGAKHQKKAQEVAGVGMADKGPIPSSSNAATVQYTGDDMPRVWRPSPEASFPHGVSPITGLTEEKLQGELAHALEGIAAAR</sequence>
<dbReference type="AlphaFoldDB" id="A0A1Y1IMM5"/>